<dbReference type="InterPro" id="IPR029063">
    <property type="entry name" value="SAM-dependent_MTases_sf"/>
</dbReference>
<sequence>MTATLKQFDPIRYKTTTRAQWETAAEAWHRWGGLLTTWLGPATELMMDMAGIQEGDRVLDVAAGAGNQTLDIARRVGPSGSVLAIDLSPTILSYAAEVAKAAGLTNVQTRELDGESLTELEAESFDAVVSRVGMIYFPDQQKALQGMKHTLKPGGKVAAMVYSTADKNGFFSIPVSIIRQRANLPKPLPGQPGPFSLGAPGVLESVFAKARLRNIEVKTIDAPVRLPAAADCLRFEKESFGALHQMLAGLSPAEQEDTWQEIEAALKEFESNGQFEGPCELVIAVGTK</sequence>
<dbReference type="Gene3D" id="3.40.50.150">
    <property type="entry name" value="Vaccinia Virus protein VP39"/>
    <property type="match status" value="1"/>
</dbReference>
<dbReference type="PANTHER" id="PTHR43861">
    <property type="entry name" value="TRANS-ACONITATE 2-METHYLTRANSFERASE-RELATED"/>
    <property type="match status" value="1"/>
</dbReference>
<feature type="domain" description="Methyltransferase" evidence="1">
    <location>
        <begin position="53"/>
        <end position="159"/>
    </location>
</feature>
<evidence type="ECO:0000259" key="1">
    <source>
        <dbReference type="Pfam" id="PF13847"/>
    </source>
</evidence>
<keyword evidence="2" id="KW-0489">Methyltransferase</keyword>
<gene>
    <name evidence="2" type="ORF">IQ241_22290</name>
</gene>
<dbReference type="CDD" id="cd02440">
    <property type="entry name" value="AdoMet_MTases"/>
    <property type="match status" value="1"/>
</dbReference>
<keyword evidence="2" id="KW-0808">Transferase</keyword>
<dbReference type="GO" id="GO:0032259">
    <property type="term" value="P:methylation"/>
    <property type="evidence" value="ECO:0007669"/>
    <property type="project" value="UniProtKB-KW"/>
</dbReference>
<keyword evidence="3" id="KW-1185">Reference proteome</keyword>
<comment type="caution">
    <text evidence="2">The sequence shown here is derived from an EMBL/GenBank/DDBJ whole genome shotgun (WGS) entry which is preliminary data.</text>
</comment>
<evidence type="ECO:0000313" key="3">
    <source>
        <dbReference type="Proteomes" id="UP000636505"/>
    </source>
</evidence>
<dbReference type="GO" id="GO:0008168">
    <property type="term" value="F:methyltransferase activity"/>
    <property type="evidence" value="ECO:0007669"/>
    <property type="project" value="UniProtKB-KW"/>
</dbReference>
<organism evidence="2 3">
    <name type="scientific">Vasconcelosia minhoensis LEGE 07310</name>
    <dbReference type="NCBI Taxonomy" id="915328"/>
    <lineage>
        <taxon>Bacteria</taxon>
        <taxon>Bacillati</taxon>
        <taxon>Cyanobacteriota</taxon>
        <taxon>Cyanophyceae</taxon>
        <taxon>Nodosilineales</taxon>
        <taxon>Cymatolegaceae</taxon>
        <taxon>Vasconcelosia</taxon>
        <taxon>Vasconcelosia minhoensis</taxon>
    </lineage>
</organism>
<dbReference type="AlphaFoldDB" id="A0A8J7DPN2"/>
<accession>A0A8J7DPN2</accession>
<reference evidence="2" key="1">
    <citation type="submission" date="2020-10" db="EMBL/GenBank/DDBJ databases">
        <authorList>
            <person name="Castelo-Branco R."/>
            <person name="Eusebio N."/>
            <person name="Adriana R."/>
            <person name="Vieira A."/>
            <person name="Brugerolle De Fraissinette N."/>
            <person name="Rezende De Castro R."/>
            <person name="Schneider M.P."/>
            <person name="Vasconcelos V."/>
            <person name="Leao P.N."/>
        </authorList>
    </citation>
    <scope>NUCLEOTIDE SEQUENCE</scope>
    <source>
        <strain evidence="2">LEGE 07310</strain>
    </source>
</reference>
<proteinExistence type="predicted"/>
<dbReference type="Proteomes" id="UP000636505">
    <property type="component" value="Unassembled WGS sequence"/>
</dbReference>
<evidence type="ECO:0000313" key="2">
    <source>
        <dbReference type="EMBL" id="MBE9079985.1"/>
    </source>
</evidence>
<dbReference type="EMBL" id="JADEXG010000076">
    <property type="protein sequence ID" value="MBE9079985.1"/>
    <property type="molecule type" value="Genomic_DNA"/>
</dbReference>
<dbReference type="InterPro" id="IPR025714">
    <property type="entry name" value="Methyltranfer_dom"/>
</dbReference>
<dbReference type="Pfam" id="PF13847">
    <property type="entry name" value="Methyltransf_31"/>
    <property type="match status" value="1"/>
</dbReference>
<dbReference type="PANTHER" id="PTHR43861:SF1">
    <property type="entry name" value="TRANS-ACONITATE 2-METHYLTRANSFERASE"/>
    <property type="match status" value="1"/>
</dbReference>
<protein>
    <submittedName>
        <fullName evidence="2">Methyltransferase domain-containing protein</fullName>
    </submittedName>
</protein>
<name>A0A8J7DPN2_9CYAN</name>
<dbReference type="SUPFAM" id="SSF53335">
    <property type="entry name" value="S-adenosyl-L-methionine-dependent methyltransferases"/>
    <property type="match status" value="1"/>
</dbReference>
<dbReference type="RefSeq" id="WP_193911494.1">
    <property type="nucleotide sequence ID" value="NZ_JADEXG010000076.1"/>
</dbReference>